<dbReference type="AlphaFoldDB" id="R7T6U9"/>
<dbReference type="InterPro" id="IPR003689">
    <property type="entry name" value="ZIP"/>
</dbReference>
<dbReference type="OMA" id="VADCECE"/>
<dbReference type="EMBL" id="KB312513">
    <property type="protein sequence ID" value="ELT87100.1"/>
    <property type="molecule type" value="Genomic_DNA"/>
</dbReference>
<gene>
    <name evidence="6" type="ORF">CAPTEDRAFT_220160</name>
</gene>
<dbReference type="STRING" id="283909.R7T6U9"/>
<comment type="subcellular location">
    <subcellularLocation>
        <location evidence="1">Membrane</location>
        <topology evidence="1">Multi-pass membrane protein</topology>
    </subcellularLocation>
</comment>
<evidence type="ECO:0000256" key="2">
    <source>
        <dbReference type="ARBA" id="ARBA00022692"/>
    </source>
</evidence>
<dbReference type="EMBL" id="AMQN01016070">
    <property type="status" value="NOT_ANNOTATED_CDS"/>
    <property type="molecule type" value="Genomic_DNA"/>
</dbReference>
<reference evidence="7" key="3">
    <citation type="submission" date="2015-06" db="UniProtKB">
        <authorList>
            <consortium name="EnsemblMetazoa"/>
        </authorList>
    </citation>
    <scope>IDENTIFICATION</scope>
</reference>
<feature type="transmembrane region" description="Helical" evidence="5">
    <location>
        <begin position="38"/>
        <end position="60"/>
    </location>
</feature>
<sequence length="307" mass="33601">MERWEAKIVALFVILIVPGFCTLIPYKVSDYVAKKGALGVKVLSCLMCFGGGVFFATYILHMGPEVRTILDAALVQPYHITYPIADLIMAAGFFLVFFAEKITLKLNKRRQKLKMIARKEKCIQVTKEKKSECNDCECNGGCESSNGALPQQAPRKKAVSIEDLALNLQSCPLSGTGDCCTDPEEAKTPGTEDHLFMVYTPHEAEDEATVSAHSTRSLVLILALSLHRIFEGMSVGLQQTSASVWSLLLAVMCHETVIGFSMGLQFVKNGFKLKRMIVASVLCSTIMPLGVIIGMVIVEAGKISQRT</sequence>
<evidence type="ECO:0000256" key="3">
    <source>
        <dbReference type="ARBA" id="ARBA00022989"/>
    </source>
</evidence>
<dbReference type="GO" id="GO:0005886">
    <property type="term" value="C:plasma membrane"/>
    <property type="evidence" value="ECO:0007669"/>
    <property type="project" value="TreeGrafter"/>
</dbReference>
<feature type="transmembrane region" description="Helical" evidence="5">
    <location>
        <begin position="80"/>
        <end position="99"/>
    </location>
</feature>
<keyword evidence="8" id="KW-1185">Reference proteome</keyword>
<organism evidence="6">
    <name type="scientific">Capitella teleta</name>
    <name type="common">Polychaete worm</name>
    <dbReference type="NCBI Taxonomy" id="283909"/>
    <lineage>
        <taxon>Eukaryota</taxon>
        <taxon>Metazoa</taxon>
        <taxon>Spiralia</taxon>
        <taxon>Lophotrochozoa</taxon>
        <taxon>Annelida</taxon>
        <taxon>Polychaeta</taxon>
        <taxon>Sedentaria</taxon>
        <taxon>Scolecida</taxon>
        <taxon>Capitellidae</taxon>
        <taxon>Capitella</taxon>
    </lineage>
</organism>
<dbReference type="HOGENOM" id="CLU_040462_1_2_1"/>
<dbReference type="PANTHER" id="PTHR11040">
    <property type="entry name" value="ZINC/IRON TRANSPORTER"/>
    <property type="match status" value="1"/>
</dbReference>
<evidence type="ECO:0000313" key="7">
    <source>
        <dbReference type="EnsemblMetazoa" id="CapteP220160"/>
    </source>
</evidence>
<keyword evidence="2 5" id="KW-0812">Transmembrane</keyword>
<evidence type="ECO:0000313" key="6">
    <source>
        <dbReference type="EMBL" id="ELT87100.1"/>
    </source>
</evidence>
<reference evidence="6 8" key="2">
    <citation type="journal article" date="2013" name="Nature">
        <title>Insights into bilaterian evolution from three spiralian genomes.</title>
        <authorList>
            <person name="Simakov O."/>
            <person name="Marletaz F."/>
            <person name="Cho S.J."/>
            <person name="Edsinger-Gonzales E."/>
            <person name="Havlak P."/>
            <person name="Hellsten U."/>
            <person name="Kuo D.H."/>
            <person name="Larsson T."/>
            <person name="Lv J."/>
            <person name="Arendt D."/>
            <person name="Savage R."/>
            <person name="Osoegawa K."/>
            <person name="de Jong P."/>
            <person name="Grimwood J."/>
            <person name="Chapman J.A."/>
            <person name="Shapiro H."/>
            <person name="Aerts A."/>
            <person name="Otillar R.P."/>
            <person name="Terry A.Y."/>
            <person name="Boore J.L."/>
            <person name="Grigoriev I.V."/>
            <person name="Lindberg D.R."/>
            <person name="Seaver E.C."/>
            <person name="Weisblat D.A."/>
            <person name="Putnam N.H."/>
            <person name="Rokhsar D.S."/>
        </authorList>
    </citation>
    <scope>NUCLEOTIDE SEQUENCE</scope>
    <source>
        <strain evidence="6 8">I ESC-2004</strain>
    </source>
</reference>
<keyword evidence="3 5" id="KW-1133">Transmembrane helix</keyword>
<evidence type="ECO:0000256" key="4">
    <source>
        <dbReference type="ARBA" id="ARBA00023136"/>
    </source>
</evidence>
<dbReference type="EnsemblMetazoa" id="CapteT220160">
    <property type="protein sequence ID" value="CapteP220160"/>
    <property type="gene ID" value="CapteG220160"/>
</dbReference>
<proteinExistence type="predicted"/>
<dbReference type="EMBL" id="AMQN01016071">
    <property type="status" value="NOT_ANNOTATED_CDS"/>
    <property type="molecule type" value="Genomic_DNA"/>
</dbReference>
<dbReference type="FunCoup" id="R7T6U9">
    <property type="interactions" value="205"/>
</dbReference>
<keyword evidence="4 5" id="KW-0472">Membrane</keyword>
<reference evidence="8" key="1">
    <citation type="submission" date="2012-12" db="EMBL/GenBank/DDBJ databases">
        <authorList>
            <person name="Hellsten U."/>
            <person name="Grimwood J."/>
            <person name="Chapman J.A."/>
            <person name="Shapiro H."/>
            <person name="Aerts A."/>
            <person name="Otillar R.P."/>
            <person name="Terry A.Y."/>
            <person name="Boore J.L."/>
            <person name="Simakov O."/>
            <person name="Marletaz F."/>
            <person name="Cho S.-J."/>
            <person name="Edsinger-Gonzales E."/>
            <person name="Havlak P."/>
            <person name="Kuo D.-H."/>
            <person name="Larsson T."/>
            <person name="Lv J."/>
            <person name="Arendt D."/>
            <person name="Savage R."/>
            <person name="Osoegawa K."/>
            <person name="de Jong P."/>
            <person name="Lindberg D.R."/>
            <person name="Seaver E.C."/>
            <person name="Weisblat D.A."/>
            <person name="Putnam N.H."/>
            <person name="Grigoriev I.V."/>
            <person name="Rokhsar D.S."/>
        </authorList>
    </citation>
    <scope>NUCLEOTIDE SEQUENCE</scope>
    <source>
        <strain evidence="8">I ESC-2004</strain>
    </source>
</reference>
<feature type="transmembrane region" description="Helical" evidence="5">
    <location>
        <begin position="276"/>
        <end position="298"/>
    </location>
</feature>
<protein>
    <submittedName>
        <fullName evidence="6 7">Uncharacterized protein</fullName>
    </submittedName>
</protein>
<evidence type="ECO:0000313" key="8">
    <source>
        <dbReference type="Proteomes" id="UP000014760"/>
    </source>
</evidence>
<accession>R7T6U9</accession>
<evidence type="ECO:0000256" key="5">
    <source>
        <dbReference type="SAM" id="Phobius"/>
    </source>
</evidence>
<feature type="transmembrane region" description="Helical" evidence="5">
    <location>
        <begin position="243"/>
        <end position="264"/>
    </location>
</feature>
<dbReference type="Pfam" id="PF02535">
    <property type="entry name" value="Zip"/>
    <property type="match status" value="1"/>
</dbReference>
<dbReference type="OrthoDB" id="448280at2759"/>
<name>R7T6U9_CAPTE</name>
<evidence type="ECO:0000256" key="1">
    <source>
        <dbReference type="ARBA" id="ARBA00004141"/>
    </source>
</evidence>
<dbReference type="PANTHER" id="PTHR11040:SF140">
    <property type="entry name" value="ZRT (ZRT), IRT- (IRT-) LIKE PROTEIN TRANSPORTER"/>
    <property type="match status" value="1"/>
</dbReference>
<feature type="transmembrane region" description="Helical" evidence="5">
    <location>
        <begin position="6"/>
        <end position="26"/>
    </location>
</feature>
<dbReference type="GO" id="GO:0005385">
    <property type="term" value="F:zinc ion transmembrane transporter activity"/>
    <property type="evidence" value="ECO:0007669"/>
    <property type="project" value="TreeGrafter"/>
</dbReference>
<dbReference type="Proteomes" id="UP000014760">
    <property type="component" value="Unassembled WGS sequence"/>
</dbReference>